<accession>A0AA86SVU5</accession>
<reference evidence="1" key="1">
    <citation type="submission" date="2023-10" db="EMBL/GenBank/DDBJ databases">
        <authorList>
            <person name="Domelevo Entfellner J.-B."/>
        </authorList>
    </citation>
    <scope>NUCLEOTIDE SEQUENCE</scope>
</reference>
<sequence length="74" mass="8699">MEKGSQPLTESKKEDLEALLHSESAAFEFKHCLRGLQLDSNLKMLDQQIDLKISEMEKHDTESPRLLQRQRYRV</sequence>
<protein>
    <submittedName>
        <fullName evidence="1">Uncharacterized protein</fullName>
    </submittedName>
</protein>
<gene>
    <name evidence="1" type="ORF">AYBTSS11_LOCUS21618</name>
</gene>
<evidence type="ECO:0000313" key="2">
    <source>
        <dbReference type="Proteomes" id="UP001189624"/>
    </source>
</evidence>
<proteinExistence type="predicted"/>
<dbReference type="AlphaFoldDB" id="A0AA86SVU5"/>
<name>A0AA86SVU5_9FABA</name>
<keyword evidence="2" id="KW-1185">Reference proteome</keyword>
<organism evidence="1 2">
    <name type="scientific">Sphenostylis stenocarpa</name>
    <dbReference type="NCBI Taxonomy" id="92480"/>
    <lineage>
        <taxon>Eukaryota</taxon>
        <taxon>Viridiplantae</taxon>
        <taxon>Streptophyta</taxon>
        <taxon>Embryophyta</taxon>
        <taxon>Tracheophyta</taxon>
        <taxon>Spermatophyta</taxon>
        <taxon>Magnoliopsida</taxon>
        <taxon>eudicotyledons</taxon>
        <taxon>Gunneridae</taxon>
        <taxon>Pentapetalae</taxon>
        <taxon>rosids</taxon>
        <taxon>fabids</taxon>
        <taxon>Fabales</taxon>
        <taxon>Fabaceae</taxon>
        <taxon>Papilionoideae</taxon>
        <taxon>50 kb inversion clade</taxon>
        <taxon>NPAAA clade</taxon>
        <taxon>indigoferoid/millettioid clade</taxon>
        <taxon>Phaseoleae</taxon>
        <taxon>Sphenostylis</taxon>
    </lineage>
</organism>
<dbReference type="EMBL" id="OY731404">
    <property type="protein sequence ID" value="CAJ1968260.1"/>
    <property type="molecule type" value="Genomic_DNA"/>
</dbReference>
<dbReference type="Gramene" id="rna-AYBTSS11_LOCUS21618">
    <property type="protein sequence ID" value="CAJ1968260.1"/>
    <property type="gene ID" value="gene-AYBTSS11_LOCUS21618"/>
</dbReference>
<dbReference type="Proteomes" id="UP001189624">
    <property type="component" value="Chromosome 7"/>
</dbReference>
<evidence type="ECO:0000313" key="1">
    <source>
        <dbReference type="EMBL" id="CAJ1968260.1"/>
    </source>
</evidence>